<keyword evidence="3" id="KW-0732">Signal</keyword>
<organism evidence="4 6">
    <name type="scientific">Rubrobacter radiotolerans</name>
    <name type="common">Arthrobacter radiotolerans</name>
    <dbReference type="NCBI Taxonomy" id="42256"/>
    <lineage>
        <taxon>Bacteria</taxon>
        <taxon>Bacillati</taxon>
        <taxon>Actinomycetota</taxon>
        <taxon>Rubrobacteria</taxon>
        <taxon>Rubrobacterales</taxon>
        <taxon>Rubrobacteraceae</taxon>
        <taxon>Rubrobacter</taxon>
    </lineage>
</organism>
<keyword evidence="4" id="KW-0762">Sugar transport</keyword>
<keyword evidence="2" id="KW-0813">Transport</keyword>
<dbReference type="EMBL" id="CP007514">
    <property type="protein sequence ID" value="AHY46185.1"/>
    <property type="molecule type" value="Genomic_DNA"/>
</dbReference>
<sequence length="443" mass="47904">MSGVRGRGAGRGRYSRREFLRLGGAGLAGAAMLGGGLACSGEAEGGGVTEIVFTFGPDDGGGLATLVEQFNREHEGEIRAVWRQTAAASDEYFDQVRSELQSGNAAFDVIGGDVIWTAGLAANGWLVDLSDRFADRGAFLDGQVRSVEYEGALYGVPWFTDAGMFYYRSDLLEEAGFSGPPATWDELREMVRKVRTDLGTRYGYVFQGAADESGVVDGLEHIWNAGGDAIDPENRVVIDSPRARAGLDLRRSLVADGLAPRASGDYTTQESQAVFTRGDVLFMRNWPFVYGLLSDPETSQVEPAQVGVSTLPTVDAGGESFSGLGGWNFLVNATSEEKIEEAWTFIEFMTAPEQQRTLALQSSRLPTRQALYGDEEILDAVPIARLGQGALENARPRPVNPYYSDISLALADGFNDHLKGNVPTEETLATLQERLENIVEQTS</sequence>
<comment type="similarity">
    <text evidence="1">Belongs to the bacterial solute-binding protein 1 family.</text>
</comment>
<accession>A0A023X2G3</accession>
<dbReference type="eggNOG" id="COG1653">
    <property type="taxonomic scope" value="Bacteria"/>
</dbReference>
<dbReference type="RefSeq" id="WP_038680977.1">
    <property type="nucleotide sequence ID" value="NZ_CP007514.1"/>
</dbReference>
<dbReference type="Pfam" id="PF01547">
    <property type="entry name" value="SBP_bac_1"/>
    <property type="match status" value="1"/>
</dbReference>
<evidence type="ECO:0000313" key="5">
    <source>
        <dbReference type="EMBL" id="MDX5893594.1"/>
    </source>
</evidence>
<proteinExistence type="inferred from homology"/>
<dbReference type="SUPFAM" id="SSF53850">
    <property type="entry name" value="Periplasmic binding protein-like II"/>
    <property type="match status" value="1"/>
</dbReference>
<reference evidence="5" key="2">
    <citation type="submission" date="2023-11" db="EMBL/GenBank/DDBJ databases">
        <title>MicrobeMod: A computational toolkit for identifying prokaryotic methylation and restriction-modification with nanopore sequencing.</title>
        <authorList>
            <person name="Crits-Christoph A."/>
            <person name="Kang S.C."/>
            <person name="Lee H."/>
            <person name="Ostrov N."/>
        </authorList>
    </citation>
    <scope>NUCLEOTIDE SEQUENCE</scope>
    <source>
        <strain evidence="5">ATCC 51242</strain>
    </source>
</reference>
<dbReference type="InterPro" id="IPR050490">
    <property type="entry name" value="Bact_solute-bd_prot1"/>
</dbReference>
<dbReference type="Proteomes" id="UP000025229">
    <property type="component" value="Chromosome"/>
</dbReference>
<dbReference type="PANTHER" id="PTHR43649:SF34">
    <property type="entry name" value="ABC TRANSPORTER PERIPLASMIC-BINDING PROTEIN YCJN-RELATED"/>
    <property type="match status" value="1"/>
</dbReference>
<dbReference type="Gene3D" id="3.40.190.10">
    <property type="entry name" value="Periplasmic binding protein-like II"/>
    <property type="match status" value="2"/>
</dbReference>
<evidence type="ECO:0000313" key="4">
    <source>
        <dbReference type="EMBL" id="AHY46185.1"/>
    </source>
</evidence>
<dbReference type="PROSITE" id="PS51318">
    <property type="entry name" value="TAT"/>
    <property type="match status" value="1"/>
</dbReference>
<evidence type="ECO:0000256" key="3">
    <source>
        <dbReference type="ARBA" id="ARBA00022729"/>
    </source>
</evidence>
<gene>
    <name evidence="4" type="ORF">RradSPS_0902</name>
    <name evidence="5" type="ORF">SIL72_06070</name>
</gene>
<dbReference type="HOGENOM" id="CLU_031285_9_1_11"/>
<evidence type="ECO:0000313" key="6">
    <source>
        <dbReference type="Proteomes" id="UP000025229"/>
    </source>
</evidence>
<dbReference type="PANTHER" id="PTHR43649">
    <property type="entry name" value="ARABINOSE-BINDING PROTEIN-RELATED"/>
    <property type="match status" value="1"/>
</dbReference>
<protein>
    <submittedName>
        <fullName evidence="5">ABC transporter substrate-binding protein</fullName>
    </submittedName>
    <submittedName>
        <fullName evidence="4">ABC-type sugar transport system periplasmic component</fullName>
    </submittedName>
</protein>
<dbReference type="InterPro" id="IPR006311">
    <property type="entry name" value="TAT_signal"/>
</dbReference>
<dbReference type="OrthoDB" id="3495561at2"/>
<name>A0A023X2G3_RUBRA</name>
<reference evidence="4 6" key="1">
    <citation type="submission" date="2014-03" db="EMBL/GenBank/DDBJ databases">
        <title>Complete genome sequence of the Radio-Resistant Rubrobacter radiotolerans RSPS-4.</title>
        <authorList>
            <person name="Egas C.C."/>
            <person name="Barroso C.C."/>
            <person name="Froufe H.J.C."/>
            <person name="Pacheco J.J."/>
            <person name="Albuquerque L.L."/>
            <person name="da Costa M.M.S."/>
        </authorList>
    </citation>
    <scope>NUCLEOTIDE SEQUENCE [LARGE SCALE GENOMIC DNA]</scope>
    <source>
        <strain evidence="4 6">RSPS-4</strain>
    </source>
</reference>
<evidence type="ECO:0000256" key="1">
    <source>
        <dbReference type="ARBA" id="ARBA00008520"/>
    </source>
</evidence>
<dbReference type="InterPro" id="IPR006059">
    <property type="entry name" value="SBP"/>
</dbReference>
<evidence type="ECO:0000256" key="2">
    <source>
        <dbReference type="ARBA" id="ARBA00022448"/>
    </source>
</evidence>
<dbReference type="EMBL" id="JAWXXX010000001">
    <property type="protein sequence ID" value="MDX5893594.1"/>
    <property type="molecule type" value="Genomic_DNA"/>
</dbReference>
<dbReference type="Proteomes" id="UP001281130">
    <property type="component" value="Unassembled WGS sequence"/>
</dbReference>
<keyword evidence="6" id="KW-1185">Reference proteome</keyword>
<dbReference type="CDD" id="cd14750">
    <property type="entry name" value="PBP2_TMBP"/>
    <property type="match status" value="1"/>
</dbReference>
<dbReference type="KEGG" id="rrd:RradSPS_0902"/>
<dbReference type="STRING" id="42256.RradSPS_0902"/>
<dbReference type="AlphaFoldDB" id="A0A023X2G3"/>